<dbReference type="PROSITE" id="PS50240">
    <property type="entry name" value="TRYPSIN_DOM"/>
    <property type="match status" value="1"/>
</dbReference>
<comment type="caution">
    <text evidence="5">The sequence shown here is derived from an EMBL/GenBank/DDBJ whole genome shotgun (WGS) entry which is preliminary data.</text>
</comment>
<dbReference type="InterPro" id="IPR051487">
    <property type="entry name" value="Ser/Thr_Proteases_Immune/Dev"/>
</dbReference>
<keyword evidence="3" id="KW-0645">Protease</keyword>
<dbReference type="InterPro" id="IPR009003">
    <property type="entry name" value="Peptidase_S1_PA"/>
</dbReference>
<dbReference type="PANTHER" id="PTHR24256">
    <property type="entry name" value="TRYPTASE-RELATED"/>
    <property type="match status" value="1"/>
</dbReference>
<dbReference type="AlphaFoldDB" id="A0A835CW13"/>
<gene>
    <name evidence="5" type="ORF">HCN44_009425</name>
</gene>
<reference evidence="5 6" key="1">
    <citation type="submission" date="2020-08" db="EMBL/GenBank/DDBJ databases">
        <title>Aphidius gifuensis genome sequencing and assembly.</title>
        <authorList>
            <person name="Du Z."/>
        </authorList>
    </citation>
    <scope>NUCLEOTIDE SEQUENCE [LARGE SCALE GENOMIC DNA]</scope>
    <source>
        <strain evidence="5">YNYX2018</strain>
        <tissue evidence="5">Adults</tissue>
    </source>
</reference>
<dbReference type="SUPFAM" id="SSF50494">
    <property type="entry name" value="Trypsin-like serine proteases"/>
    <property type="match status" value="1"/>
</dbReference>
<dbReference type="GO" id="GO:0004252">
    <property type="term" value="F:serine-type endopeptidase activity"/>
    <property type="evidence" value="ECO:0007669"/>
    <property type="project" value="InterPro"/>
</dbReference>
<evidence type="ECO:0000313" key="6">
    <source>
        <dbReference type="Proteomes" id="UP000639338"/>
    </source>
</evidence>
<dbReference type="PROSITE" id="PS00135">
    <property type="entry name" value="TRYPSIN_SER"/>
    <property type="match status" value="1"/>
</dbReference>
<evidence type="ECO:0000256" key="3">
    <source>
        <dbReference type="RuleBase" id="RU363034"/>
    </source>
</evidence>
<dbReference type="InterPro" id="IPR043504">
    <property type="entry name" value="Peptidase_S1_PA_chymotrypsin"/>
</dbReference>
<organism evidence="5 6">
    <name type="scientific">Aphidius gifuensis</name>
    <name type="common">Parasitoid wasp</name>
    <dbReference type="NCBI Taxonomy" id="684658"/>
    <lineage>
        <taxon>Eukaryota</taxon>
        <taxon>Metazoa</taxon>
        <taxon>Ecdysozoa</taxon>
        <taxon>Arthropoda</taxon>
        <taxon>Hexapoda</taxon>
        <taxon>Insecta</taxon>
        <taxon>Pterygota</taxon>
        <taxon>Neoptera</taxon>
        <taxon>Endopterygota</taxon>
        <taxon>Hymenoptera</taxon>
        <taxon>Apocrita</taxon>
        <taxon>Ichneumonoidea</taxon>
        <taxon>Braconidae</taxon>
        <taxon>Aphidiinae</taxon>
        <taxon>Aphidius</taxon>
    </lineage>
</organism>
<evidence type="ECO:0000259" key="4">
    <source>
        <dbReference type="PROSITE" id="PS50240"/>
    </source>
</evidence>
<dbReference type="InterPro" id="IPR001314">
    <property type="entry name" value="Peptidase_S1A"/>
</dbReference>
<dbReference type="Proteomes" id="UP000639338">
    <property type="component" value="Unassembled WGS sequence"/>
</dbReference>
<sequence length="268" mass="29501">MMIFMAISIGHGKKTNKIIGGEMALTPVPYIVSLRDSNMAHKCGGAILDEYHIITAAHCVFYIDRSPKEINQIFFTVGTNIDIVVNQDELYQSSSAFIPMNFEPKSVPSAQYDIAIFKLMRPIKFNANVQPVDLPTQDVIENTRVVLSGWGSQSCSLYSSIFLKKVELTITTKSLCQFYQHVSFNDDSSGLFCTAHHLGACPSFGDSGGPLVDGNTIIGIVSSGLPQYIGSPSFNCKVFDYLRWIDQIRKFTPPKIGCGGGPNPLFRL</sequence>
<dbReference type="PRINTS" id="PR00722">
    <property type="entry name" value="CHYMOTRYPSIN"/>
</dbReference>
<dbReference type="Gene3D" id="2.40.10.10">
    <property type="entry name" value="Trypsin-like serine proteases"/>
    <property type="match status" value="2"/>
</dbReference>
<dbReference type="PROSITE" id="PS00134">
    <property type="entry name" value="TRYPSIN_HIS"/>
    <property type="match status" value="1"/>
</dbReference>
<feature type="domain" description="Peptidase S1" evidence="4">
    <location>
        <begin position="18"/>
        <end position="250"/>
    </location>
</feature>
<keyword evidence="6" id="KW-1185">Reference proteome</keyword>
<comment type="similarity">
    <text evidence="2">Belongs to the peptidase S1 family. CLIP subfamily.</text>
</comment>
<dbReference type="Pfam" id="PF00089">
    <property type="entry name" value="Trypsin"/>
    <property type="match status" value="1"/>
</dbReference>
<proteinExistence type="inferred from homology"/>
<keyword evidence="1" id="KW-1015">Disulfide bond</keyword>
<name>A0A835CW13_APHGI</name>
<evidence type="ECO:0000313" key="5">
    <source>
        <dbReference type="EMBL" id="KAF7998027.1"/>
    </source>
</evidence>
<dbReference type="InterPro" id="IPR001254">
    <property type="entry name" value="Trypsin_dom"/>
</dbReference>
<protein>
    <recommendedName>
        <fullName evidence="4">Peptidase S1 domain-containing protein</fullName>
    </recommendedName>
</protein>
<dbReference type="EMBL" id="JACMRX010000001">
    <property type="protein sequence ID" value="KAF7998027.1"/>
    <property type="molecule type" value="Genomic_DNA"/>
</dbReference>
<dbReference type="OrthoDB" id="8030239at2759"/>
<dbReference type="GO" id="GO:0006508">
    <property type="term" value="P:proteolysis"/>
    <property type="evidence" value="ECO:0007669"/>
    <property type="project" value="UniProtKB-KW"/>
</dbReference>
<dbReference type="SMART" id="SM00020">
    <property type="entry name" value="Tryp_SPc"/>
    <property type="match status" value="1"/>
</dbReference>
<dbReference type="FunFam" id="2.40.10.10:FF:000068">
    <property type="entry name" value="transmembrane protease serine 2"/>
    <property type="match status" value="1"/>
</dbReference>
<dbReference type="InterPro" id="IPR018114">
    <property type="entry name" value="TRYPSIN_HIS"/>
</dbReference>
<evidence type="ECO:0000256" key="1">
    <source>
        <dbReference type="ARBA" id="ARBA00023157"/>
    </source>
</evidence>
<dbReference type="CDD" id="cd00190">
    <property type="entry name" value="Tryp_SPc"/>
    <property type="match status" value="1"/>
</dbReference>
<evidence type="ECO:0000256" key="2">
    <source>
        <dbReference type="ARBA" id="ARBA00024195"/>
    </source>
</evidence>
<dbReference type="InterPro" id="IPR033116">
    <property type="entry name" value="TRYPSIN_SER"/>
</dbReference>
<accession>A0A835CW13</accession>
<keyword evidence="3" id="KW-0720">Serine protease</keyword>
<keyword evidence="3" id="KW-0378">Hydrolase</keyword>